<proteinExistence type="predicted"/>
<reference evidence="2 3" key="1">
    <citation type="submission" date="2018-03" db="EMBL/GenBank/DDBJ databases">
        <title>The Complete Genome of Celeribacter baekdonensis strain LH4, a Thiosulfate-Oxidizing Alphaproteobacterium Isolated from Gulf of Mexico Continental Slope Sediments.</title>
        <authorList>
            <person name="Flood B.E."/>
            <person name="Bailey J.V."/>
            <person name="Leprich D."/>
        </authorList>
    </citation>
    <scope>NUCLEOTIDE SEQUENCE [LARGE SCALE GENOMIC DNA]</scope>
    <source>
        <strain evidence="2 3">LH4</strain>
    </source>
</reference>
<name>A0A2R4M3N1_9RHOB</name>
<gene>
    <name evidence="2" type="ORF">DA792_12675</name>
</gene>
<dbReference type="RefSeq" id="WP_107720253.1">
    <property type="nucleotide sequence ID" value="NZ_CAXBOP010000011.1"/>
</dbReference>
<dbReference type="AlphaFoldDB" id="A0A2R4M3N1"/>
<dbReference type="OrthoDB" id="7950859at2"/>
<accession>A0A2R4M3N1</accession>
<organism evidence="2 3">
    <name type="scientific">Celeribacter baekdonensis</name>
    <dbReference type="NCBI Taxonomy" id="875171"/>
    <lineage>
        <taxon>Bacteria</taxon>
        <taxon>Pseudomonadati</taxon>
        <taxon>Pseudomonadota</taxon>
        <taxon>Alphaproteobacteria</taxon>
        <taxon>Rhodobacterales</taxon>
        <taxon>Roseobacteraceae</taxon>
        <taxon>Celeribacter</taxon>
    </lineage>
</organism>
<dbReference type="KEGG" id="cbak:DA792_12675"/>
<sequence length="69" mass="7765">MSKLNKEWHADHPMDKNPTTEERLSWHLEHTAHCGCRPIPASLLNIMAQRGIAVPKYGETSQTAVQTAE</sequence>
<protein>
    <submittedName>
        <fullName evidence="2">Uncharacterized protein</fullName>
    </submittedName>
</protein>
<feature type="region of interest" description="Disordered" evidence="1">
    <location>
        <begin position="1"/>
        <end position="21"/>
    </location>
</feature>
<evidence type="ECO:0000313" key="2">
    <source>
        <dbReference type="EMBL" id="AVW91824.1"/>
    </source>
</evidence>
<dbReference type="Proteomes" id="UP000241447">
    <property type="component" value="Chromosome"/>
</dbReference>
<evidence type="ECO:0000313" key="3">
    <source>
        <dbReference type="Proteomes" id="UP000241447"/>
    </source>
</evidence>
<dbReference type="EMBL" id="CP028475">
    <property type="protein sequence ID" value="AVW91824.1"/>
    <property type="molecule type" value="Genomic_DNA"/>
</dbReference>
<evidence type="ECO:0000256" key="1">
    <source>
        <dbReference type="SAM" id="MobiDB-lite"/>
    </source>
</evidence>